<dbReference type="EMBL" id="BAABUJ010000008">
    <property type="protein sequence ID" value="GAA5797377.1"/>
    <property type="molecule type" value="Genomic_DNA"/>
</dbReference>
<feature type="compositionally biased region" description="Acidic residues" evidence="1">
    <location>
        <begin position="13"/>
        <end position="41"/>
    </location>
</feature>
<gene>
    <name evidence="2" type="ORF">HPULCUR_002761</name>
</gene>
<comment type="caution">
    <text evidence="2">The sequence shown here is derived from an EMBL/GenBank/DDBJ whole genome shotgun (WGS) entry which is preliminary data.</text>
</comment>
<organism evidence="2 3">
    <name type="scientific">Helicostylum pulchrum</name>
    <dbReference type="NCBI Taxonomy" id="562976"/>
    <lineage>
        <taxon>Eukaryota</taxon>
        <taxon>Fungi</taxon>
        <taxon>Fungi incertae sedis</taxon>
        <taxon>Mucoromycota</taxon>
        <taxon>Mucoromycotina</taxon>
        <taxon>Mucoromycetes</taxon>
        <taxon>Mucorales</taxon>
        <taxon>Mucorineae</taxon>
        <taxon>Mucoraceae</taxon>
        <taxon>Helicostylum</taxon>
    </lineage>
</organism>
<feature type="region of interest" description="Disordered" evidence="1">
    <location>
        <begin position="1"/>
        <end position="49"/>
    </location>
</feature>
<name>A0ABP9XTD9_9FUNG</name>
<sequence>MLPLILSLGGAPCEEETEKEMEETDDGIDDETEEETDEEMPDLNISRESRKRARISEEIHNRRMSPAGEVRGLISPASTPTASTSIATCSADEDVTEKAVSTESYINRISELGNTRPLEDLASISSIANTKYDYYIPDDYRHSLKSSMLFISRPLEDIPVGYSNDSLQPSKSSDDFEKKLILYIGLCDYSIRSGYLGSFLQLCSSVYYFVQMRYIKLYHPEYFAYYVKESELLYLMKIYGATTATCMLMPFKLDRIARKSEDSFAAFESFLEGVSKEEFKIISTLKVHSDFLKLLGDKFTDWGFFFD</sequence>
<evidence type="ECO:0000313" key="3">
    <source>
        <dbReference type="Proteomes" id="UP001476247"/>
    </source>
</evidence>
<keyword evidence="3" id="KW-1185">Reference proteome</keyword>
<reference evidence="2 3" key="1">
    <citation type="submission" date="2024-04" db="EMBL/GenBank/DDBJ databases">
        <title>genome sequences of Mucor flavus KT1a and Helicostylum pulchrum KT1b strains isolation_sourced from the surface of a dry-aged beef.</title>
        <authorList>
            <person name="Toyotome T."/>
            <person name="Hosono M."/>
            <person name="Torimaru M."/>
            <person name="Fukuda K."/>
            <person name="Mikami N."/>
        </authorList>
    </citation>
    <scope>NUCLEOTIDE SEQUENCE [LARGE SCALE GENOMIC DNA]</scope>
    <source>
        <strain evidence="2 3">KT1b</strain>
    </source>
</reference>
<accession>A0ABP9XTD9</accession>
<proteinExistence type="predicted"/>
<evidence type="ECO:0000256" key="1">
    <source>
        <dbReference type="SAM" id="MobiDB-lite"/>
    </source>
</evidence>
<dbReference type="Proteomes" id="UP001476247">
    <property type="component" value="Unassembled WGS sequence"/>
</dbReference>
<evidence type="ECO:0000313" key="2">
    <source>
        <dbReference type="EMBL" id="GAA5797377.1"/>
    </source>
</evidence>
<protein>
    <submittedName>
        <fullName evidence="2">Uncharacterized protein</fullName>
    </submittedName>
</protein>